<proteinExistence type="predicted"/>
<dbReference type="EMBL" id="VOSM01000003">
    <property type="protein sequence ID" value="TXD37817.1"/>
    <property type="molecule type" value="Genomic_DNA"/>
</dbReference>
<comment type="caution">
    <text evidence="1">The sequence shown here is derived from an EMBL/GenBank/DDBJ whole genome shotgun (WGS) entry which is preliminary data.</text>
</comment>
<dbReference type="Proteomes" id="UP000321412">
    <property type="component" value="Unassembled WGS sequence"/>
</dbReference>
<keyword evidence="2" id="KW-1185">Reference proteome</keyword>
<organism evidence="1 2">
    <name type="scientific">Lujinxingia vulgaris</name>
    <dbReference type="NCBI Taxonomy" id="2600176"/>
    <lineage>
        <taxon>Bacteria</taxon>
        <taxon>Deltaproteobacteria</taxon>
        <taxon>Bradymonadales</taxon>
        <taxon>Lujinxingiaceae</taxon>
        <taxon>Lujinxingia</taxon>
    </lineage>
</organism>
<reference evidence="1 2" key="1">
    <citation type="submission" date="2019-08" db="EMBL/GenBank/DDBJ databases">
        <title>Bradymonadales sp. TMQ4.</title>
        <authorList>
            <person name="Liang Q."/>
        </authorList>
    </citation>
    <scope>NUCLEOTIDE SEQUENCE [LARGE SCALE GENOMIC DNA]</scope>
    <source>
        <strain evidence="1 2">TMQ4</strain>
    </source>
</reference>
<name>A0A5C6XG09_9DELT</name>
<dbReference type="AlphaFoldDB" id="A0A5C6XG09"/>
<protein>
    <submittedName>
        <fullName evidence="1">Uncharacterized protein</fullName>
    </submittedName>
</protein>
<dbReference type="OrthoDB" id="5499536at2"/>
<sequence length="606" mass="66369">MRTVLKALASLIFCLIALGEGGLNFLPAAAAYEVRVLGSAELELEAVGAGTNLNVRGLLVDDLGRGLAQRRVDLLVENEQRATINQARVYTDFQGRFSWSSDEVPGSYVVTASFAGSEHLPASQASASVRLVAEPVALEVQVPSFVHGEAEVPARFQASSAGQGVSTFVSVYRAGEPVAAAQLDTYGRTTLDLQPFVEQGDNAFEFVIEGTAYREAVRVSQNVRRGDRVEVSGQVERVFLRMRRGWEVRLQVEDERGGVPDLDVIWRVSREGEEPVKVEGRTDAGGGASTFVESPPGAQGVYAVEARVEPPAGVALVWSGERWEVKEAPQEKALRMAAMVAVVLALLWVGRGVARRALVVVRAWWGRVLARRSRARATEDAMARDVARGHEELEFEEVREAPDESAEVASTLVVELWDRWRDRAIAGATLRVEGADGTIEDARELGEGAYALSVSGAVGLTLRATAPGFVEARATLERARSGRLRLKMSPVPLKIRELYRWLVQRAHGEDLWGSLTPAQIAQALAHQDASTTDTALDWYARLERWTQLRAEDRPAELLRLLTAAVEETNFSGHDYDVALWHRVREIVMELDRLVATEPGALQKEGP</sequence>
<dbReference type="RefSeq" id="WP_146980970.1">
    <property type="nucleotide sequence ID" value="NZ_VOSM01000003.1"/>
</dbReference>
<evidence type="ECO:0000313" key="2">
    <source>
        <dbReference type="Proteomes" id="UP000321412"/>
    </source>
</evidence>
<accession>A0A5C6XG09</accession>
<evidence type="ECO:0000313" key="1">
    <source>
        <dbReference type="EMBL" id="TXD37817.1"/>
    </source>
</evidence>
<gene>
    <name evidence="1" type="ORF">FRC98_09045</name>
</gene>